<evidence type="ECO:0000259" key="3">
    <source>
        <dbReference type="SMART" id="SM01007"/>
    </source>
</evidence>
<dbReference type="RefSeq" id="WP_012058053.1">
    <property type="nucleotide sequence ID" value="NZ_CP007389.1"/>
</dbReference>
<dbReference type="InterPro" id="IPR036409">
    <property type="entry name" value="Aldolase_II/adducin_N_sf"/>
</dbReference>
<dbReference type="InterPro" id="IPR001303">
    <property type="entry name" value="Aldolase_II/adducin_N"/>
</dbReference>
<dbReference type="Gene3D" id="3.40.225.10">
    <property type="entry name" value="Class II aldolase/adducin N-terminal domain"/>
    <property type="match status" value="1"/>
</dbReference>
<evidence type="ECO:0000256" key="2">
    <source>
        <dbReference type="ARBA" id="ARBA00023239"/>
    </source>
</evidence>
<dbReference type="PANTHER" id="PTHR22789">
    <property type="entry name" value="FUCULOSE PHOSPHATE ALDOLASE"/>
    <property type="match status" value="1"/>
</dbReference>
<protein>
    <submittedName>
        <fullName evidence="4">Aldolase</fullName>
    </submittedName>
</protein>
<keyword evidence="2" id="KW-0456">Lyase</keyword>
<proteinExistence type="predicted"/>
<sequence length="212" mass="23464">MKKEILRAVKFIVDNNLVKGTWGNVSIREGNIIYITPSGVPYDKLKEGMISVVDFNGNLVEGLKPSSELPTHIEIYKSRKDVRAIVHTHPVFSSTISVVSSEIPPIIEDAVMILGPEIKVSEYALPGTWELAKNVVDALSDNHAVILKNHGLITVGTNIDEALTASLICEKTAEIYLYALNIGNFSTISNEDAVMLRNKYLNSYRHMGKDVR</sequence>
<dbReference type="Pfam" id="PF00596">
    <property type="entry name" value="Aldolase_II"/>
    <property type="match status" value="1"/>
</dbReference>
<name>A0ABN4UX46_9BACT</name>
<feature type="domain" description="Class II aldolase/adducin N-terminal" evidence="3">
    <location>
        <begin position="3"/>
        <end position="177"/>
    </location>
</feature>
<keyword evidence="5" id="KW-1185">Reference proteome</keyword>
<evidence type="ECO:0000313" key="4">
    <source>
        <dbReference type="EMBL" id="APT74718.1"/>
    </source>
</evidence>
<evidence type="ECO:0000256" key="1">
    <source>
        <dbReference type="ARBA" id="ARBA00022723"/>
    </source>
</evidence>
<organism evidence="4 5">
    <name type="scientific">Thermosipho melanesiensis</name>
    <dbReference type="NCBI Taxonomy" id="46541"/>
    <lineage>
        <taxon>Bacteria</taxon>
        <taxon>Thermotogati</taxon>
        <taxon>Thermotogota</taxon>
        <taxon>Thermotogae</taxon>
        <taxon>Thermotogales</taxon>
        <taxon>Fervidobacteriaceae</taxon>
        <taxon>Thermosipho</taxon>
    </lineage>
</organism>
<dbReference type="SMART" id="SM01007">
    <property type="entry name" value="Aldolase_II"/>
    <property type="match status" value="1"/>
</dbReference>
<keyword evidence="1" id="KW-0479">Metal-binding</keyword>
<dbReference type="Proteomes" id="UP000185490">
    <property type="component" value="Chromosome"/>
</dbReference>
<dbReference type="SUPFAM" id="SSF53639">
    <property type="entry name" value="AraD/HMP-PK domain-like"/>
    <property type="match status" value="1"/>
</dbReference>
<gene>
    <name evidence="4" type="ORF">BW47_09785</name>
</gene>
<evidence type="ECO:0000313" key="5">
    <source>
        <dbReference type="Proteomes" id="UP000185490"/>
    </source>
</evidence>
<accession>A0ABN4UX46</accession>
<reference evidence="4 5" key="1">
    <citation type="submission" date="2014-02" db="EMBL/GenBank/DDBJ databases">
        <title>Diversity of Thermotogales isolates from hydrothermal vents.</title>
        <authorList>
            <person name="Haverkamp T.H.A."/>
            <person name="Lossouarn J."/>
            <person name="Geslin C."/>
            <person name="Nesbo C.L."/>
        </authorList>
    </citation>
    <scope>NUCLEOTIDE SEQUENCE [LARGE SCALE GENOMIC DNA]</scope>
    <source>
        <strain evidence="4 5">431</strain>
    </source>
</reference>
<dbReference type="InterPro" id="IPR050197">
    <property type="entry name" value="Aldolase_class_II_sugar_metab"/>
</dbReference>
<dbReference type="PANTHER" id="PTHR22789:SF0">
    <property type="entry name" value="3-OXO-TETRONATE 4-PHOSPHATE DECARBOXYLASE-RELATED"/>
    <property type="match status" value="1"/>
</dbReference>
<dbReference type="EMBL" id="CP007389">
    <property type="protein sequence ID" value="APT74718.1"/>
    <property type="molecule type" value="Genomic_DNA"/>
</dbReference>